<proteinExistence type="predicted"/>
<evidence type="ECO:0000256" key="1">
    <source>
        <dbReference type="SAM" id="Coils"/>
    </source>
</evidence>
<dbReference type="Proteomes" id="UP001355207">
    <property type="component" value="Chromosome 10"/>
</dbReference>
<dbReference type="RefSeq" id="XP_066078910.1">
    <property type="nucleotide sequence ID" value="XM_066222813.1"/>
</dbReference>
<accession>A0AAX4K4X4</accession>
<dbReference type="EMBL" id="CP144107">
    <property type="protein sequence ID" value="WWC92148.1"/>
    <property type="molecule type" value="Genomic_DNA"/>
</dbReference>
<keyword evidence="3" id="KW-1185">Reference proteome</keyword>
<name>A0AAX4K4X4_9TREE</name>
<organism evidence="2 3">
    <name type="scientific">Kwoniella dendrophila CBS 6074</name>
    <dbReference type="NCBI Taxonomy" id="1295534"/>
    <lineage>
        <taxon>Eukaryota</taxon>
        <taxon>Fungi</taxon>
        <taxon>Dikarya</taxon>
        <taxon>Basidiomycota</taxon>
        <taxon>Agaricomycotina</taxon>
        <taxon>Tremellomycetes</taxon>
        <taxon>Tremellales</taxon>
        <taxon>Cryptococcaceae</taxon>
        <taxon>Kwoniella</taxon>
    </lineage>
</organism>
<evidence type="ECO:0008006" key="4">
    <source>
        <dbReference type="Google" id="ProtNLM"/>
    </source>
</evidence>
<dbReference type="GeneID" id="91097771"/>
<feature type="coiled-coil region" evidence="1">
    <location>
        <begin position="203"/>
        <end position="230"/>
    </location>
</feature>
<evidence type="ECO:0000313" key="3">
    <source>
        <dbReference type="Proteomes" id="UP001355207"/>
    </source>
</evidence>
<keyword evidence="1" id="KW-0175">Coiled coil</keyword>
<gene>
    <name evidence="2" type="ORF">L201_007102</name>
</gene>
<protein>
    <recommendedName>
        <fullName evidence="4">Knr4/Smi1-like domain-containing protein</fullName>
    </recommendedName>
</protein>
<reference evidence="2 3" key="1">
    <citation type="submission" date="2024-01" db="EMBL/GenBank/DDBJ databases">
        <title>Comparative genomics of Cryptococcus and Kwoniella reveals pathogenesis evolution and contrasting modes of karyotype evolution via chromosome fusion or intercentromeric recombination.</title>
        <authorList>
            <person name="Coelho M.A."/>
            <person name="David-Palma M."/>
            <person name="Shea T."/>
            <person name="Bowers K."/>
            <person name="McGinley-Smith S."/>
            <person name="Mohammad A.W."/>
            <person name="Gnirke A."/>
            <person name="Yurkov A.M."/>
            <person name="Nowrousian M."/>
            <person name="Sun S."/>
            <person name="Cuomo C.A."/>
            <person name="Heitman J."/>
        </authorList>
    </citation>
    <scope>NUCLEOTIDE SEQUENCE [LARGE SCALE GENOMIC DNA]</scope>
    <source>
        <strain evidence="2 3">CBS 6074</strain>
    </source>
</reference>
<dbReference type="AlphaFoldDB" id="A0AAX4K4X4"/>
<sequence>MGTRGLLGLIISGKRKGCYNHFDSYPEGLGVDIVRFILGLSPEETETMVQRLTEIIWVTEDDPVPSDLLELYKSRDFHLDKYQKEQREEDPDNMSNIMRGYGGEPRNWYSLLRGIQGASCLPYILDGTLKHLIDGTDFEEDGLFCEWSYWINFEDEFFVMNDGEERKWNFNELDKGFWGKLVDDKIQAEREMEKRRKEFEPERKKQLEALRALRRQAKMLDEENAKNEKNAKNQEIVWVEDSDYMPADIRNNYLSKEFHFTTYEKKIRLTNAELFEFRVKNRLPYHRWYDLLIGMQYGQCLSSILDGSLKHLVNYPMDNSEYTYWIGFENETFGMLGLNLEGEWSFDQLDKGFWGKVVDDYNYWVKKDPYSPYIP</sequence>
<evidence type="ECO:0000313" key="2">
    <source>
        <dbReference type="EMBL" id="WWC92148.1"/>
    </source>
</evidence>